<evidence type="ECO:0000259" key="1">
    <source>
        <dbReference type="Pfam" id="PF07568"/>
    </source>
</evidence>
<dbReference type="Pfam" id="PF07568">
    <property type="entry name" value="HisKA_2"/>
    <property type="match status" value="1"/>
</dbReference>
<dbReference type="EMBL" id="CP049871">
    <property type="protein sequence ID" value="QIL02749.1"/>
    <property type="molecule type" value="Genomic_DNA"/>
</dbReference>
<dbReference type="InterPro" id="IPR011495">
    <property type="entry name" value="Sig_transdc_His_kin_sub2_dim/P"/>
</dbReference>
<dbReference type="AlphaFoldDB" id="A0A6G7ZPA4"/>
<sequence>MLAHPHPRQDDRLESLRAYGILDTPQEKEFDDIVALVAAICEVPVAVINFIDRDRQWFKAEVGLGVRSTPLETSLCSHVILEHDFVEIPDTLADPRMCDNPLCTADQGFRFYAGALLVGREGLPLGTLCVLDTRPRILTDVQRETLRVVAARVMSELDLRLALREQDVLRREIDHRVKNSLASVAAIVELQKMRSPSTEVQSALNQVLARLGALEALHEELHQEGTDRLVSLQRLVDRAVAKLSPLLRDNIAFDVTIDPVEIASDEANAVALVINEFATNSAKHAFGSDEGGTITIIGGPSGRSFKLMCSDDGSGDDAAVGRIGASRGLGARVIETLARSIGAQARWSSNGNGIRLEIDKG</sequence>
<reference evidence="3 4" key="1">
    <citation type="submission" date="2020-03" db="EMBL/GenBank/DDBJ databases">
        <title>Sphingomonas sp. nov., isolated from fish.</title>
        <authorList>
            <person name="Hyun D.-W."/>
            <person name="Bae J.-W."/>
        </authorList>
    </citation>
    <scope>NUCLEOTIDE SEQUENCE [LARGE SCALE GENOMIC DNA]</scope>
    <source>
        <strain evidence="3 4">HDW15C</strain>
    </source>
</reference>
<dbReference type="InterPro" id="IPR003594">
    <property type="entry name" value="HATPase_dom"/>
</dbReference>
<protein>
    <submittedName>
        <fullName evidence="3">GAF domain-containing protein</fullName>
    </submittedName>
</protein>
<dbReference type="Pfam" id="PF13581">
    <property type="entry name" value="HATPase_c_2"/>
    <property type="match status" value="1"/>
</dbReference>
<keyword evidence="4" id="KW-1185">Reference proteome</keyword>
<dbReference type="InterPro" id="IPR029016">
    <property type="entry name" value="GAF-like_dom_sf"/>
</dbReference>
<name>A0A6G7ZPA4_9SPHN</name>
<dbReference type="KEGG" id="ssin:G7078_08110"/>
<organism evidence="3 4">
    <name type="scientific">Sphingomonas sinipercae</name>
    <dbReference type="NCBI Taxonomy" id="2714944"/>
    <lineage>
        <taxon>Bacteria</taxon>
        <taxon>Pseudomonadati</taxon>
        <taxon>Pseudomonadota</taxon>
        <taxon>Alphaproteobacteria</taxon>
        <taxon>Sphingomonadales</taxon>
        <taxon>Sphingomonadaceae</taxon>
        <taxon>Sphingomonas</taxon>
    </lineage>
</organism>
<feature type="domain" description="Signal transduction histidine kinase subgroup 2 dimerisation and phosphoacceptor" evidence="1">
    <location>
        <begin position="172"/>
        <end position="243"/>
    </location>
</feature>
<dbReference type="PANTHER" id="PTHR43102">
    <property type="entry name" value="SLR1143 PROTEIN"/>
    <property type="match status" value="1"/>
</dbReference>
<dbReference type="SUPFAM" id="SSF55781">
    <property type="entry name" value="GAF domain-like"/>
    <property type="match status" value="1"/>
</dbReference>
<dbReference type="Proteomes" id="UP000502502">
    <property type="component" value="Chromosome"/>
</dbReference>
<gene>
    <name evidence="3" type="ORF">G7078_08110</name>
</gene>
<dbReference type="Gene3D" id="3.30.450.40">
    <property type="match status" value="1"/>
</dbReference>
<accession>A0A6G7ZPA4</accession>
<evidence type="ECO:0000313" key="3">
    <source>
        <dbReference type="EMBL" id="QIL02749.1"/>
    </source>
</evidence>
<dbReference type="Gene3D" id="3.30.565.10">
    <property type="entry name" value="Histidine kinase-like ATPase, C-terminal domain"/>
    <property type="match status" value="1"/>
</dbReference>
<evidence type="ECO:0000259" key="2">
    <source>
        <dbReference type="Pfam" id="PF13581"/>
    </source>
</evidence>
<dbReference type="RefSeq" id="WP_166094879.1">
    <property type="nucleotide sequence ID" value="NZ_CP049871.1"/>
</dbReference>
<feature type="domain" description="Histidine kinase/HSP90-like ATPase" evidence="2">
    <location>
        <begin position="261"/>
        <end position="356"/>
    </location>
</feature>
<dbReference type="PANTHER" id="PTHR43102:SF2">
    <property type="entry name" value="GAF DOMAIN-CONTAINING PROTEIN"/>
    <property type="match status" value="1"/>
</dbReference>
<dbReference type="InterPro" id="IPR036890">
    <property type="entry name" value="HATPase_C_sf"/>
</dbReference>
<proteinExistence type="predicted"/>
<dbReference type="SUPFAM" id="SSF55874">
    <property type="entry name" value="ATPase domain of HSP90 chaperone/DNA topoisomerase II/histidine kinase"/>
    <property type="match status" value="1"/>
</dbReference>
<evidence type="ECO:0000313" key="4">
    <source>
        <dbReference type="Proteomes" id="UP000502502"/>
    </source>
</evidence>